<evidence type="ECO:0000259" key="6">
    <source>
        <dbReference type="Pfam" id="PF05154"/>
    </source>
</evidence>
<evidence type="ECO:0000256" key="4">
    <source>
        <dbReference type="ARBA" id="ARBA00023136"/>
    </source>
</evidence>
<feature type="domain" description="TM2" evidence="6">
    <location>
        <begin position="202"/>
        <end position="244"/>
    </location>
</feature>
<name>A0A9D1REG4_9FIRM</name>
<feature type="transmembrane region" description="Helical" evidence="5">
    <location>
        <begin position="87"/>
        <end position="107"/>
    </location>
</feature>
<feature type="transmembrane region" description="Helical" evidence="5">
    <location>
        <begin position="261"/>
        <end position="282"/>
    </location>
</feature>
<keyword evidence="2 5" id="KW-0812">Transmembrane</keyword>
<dbReference type="Proteomes" id="UP000824205">
    <property type="component" value="Unassembled WGS sequence"/>
</dbReference>
<comment type="subcellular location">
    <subcellularLocation>
        <location evidence="1">Membrane</location>
        <topology evidence="1">Multi-pass membrane protein</topology>
    </subcellularLocation>
</comment>
<dbReference type="EMBL" id="DXGE01000015">
    <property type="protein sequence ID" value="HIW85583.1"/>
    <property type="molecule type" value="Genomic_DNA"/>
</dbReference>
<reference evidence="7" key="2">
    <citation type="submission" date="2021-04" db="EMBL/GenBank/DDBJ databases">
        <authorList>
            <person name="Gilroy R."/>
        </authorList>
    </citation>
    <scope>NUCLEOTIDE SEQUENCE</scope>
    <source>
        <strain evidence="7">421</strain>
    </source>
</reference>
<feature type="transmembrane region" description="Helical" evidence="5">
    <location>
        <begin position="16"/>
        <end position="36"/>
    </location>
</feature>
<comment type="caution">
    <text evidence="7">The sequence shown here is derived from an EMBL/GenBank/DDBJ whole genome shotgun (WGS) entry which is preliminary data.</text>
</comment>
<dbReference type="InterPro" id="IPR007829">
    <property type="entry name" value="TM2"/>
</dbReference>
<feature type="transmembrane region" description="Helical" evidence="5">
    <location>
        <begin position="235"/>
        <end position="255"/>
    </location>
</feature>
<evidence type="ECO:0000256" key="1">
    <source>
        <dbReference type="ARBA" id="ARBA00004141"/>
    </source>
</evidence>
<feature type="transmembrane region" description="Helical" evidence="5">
    <location>
        <begin position="174"/>
        <end position="192"/>
    </location>
</feature>
<feature type="transmembrane region" description="Helical" evidence="5">
    <location>
        <begin position="113"/>
        <end position="131"/>
    </location>
</feature>
<feature type="transmembrane region" description="Helical" evidence="5">
    <location>
        <begin position="56"/>
        <end position="75"/>
    </location>
</feature>
<dbReference type="GO" id="GO:0016020">
    <property type="term" value="C:membrane"/>
    <property type="evidence" value="ECO:0007669"/>
    <property type="project" value="UniProtKB-SubCell"/>
</dbReference>
<dbReference type="AlphaFoldDB" id="A0A9D1REG4"/>
<keyword evidence="4 5" id="KW-0472">Membrane</keyword>
<evidence type="ECO:0000256" key="2">
    <source>
        <dbReference type="ARBA" id="ARBA00022692"/>
    </source>
</evidence>
<evidence type="ECO:0000256" key="5">
    <source>
        <dbReference type="SAM" id="Phobius"/>
    </source>
</evidence>
<accession>A0A9D1REG4</accession>
<feature type="transmembrane region" description="Helical" evidence="5">
    <location>
        <begin position="143"/>
        <end position="162"/>
    </location>
</feature>
<protein>
    <submittedName>
        <fullName evidence="7">COX15/CtaA family protein</fullName>
    </submittedName>
</protein>
<evidence type="ECO:0000313" key="8">
    <source>
        <dbReference type="Proteomes" id="UP000824205"/>
    </source>
</evidence>
<dbReference type="Pfam" id="PF05154">
    <property type="entry name" value="TM2"/>
    <property type="match status" value="1"/>
</dbReference>
<evidence type="ECO:0000313" key="7">
    <source>
        <dbReference type="EMBL" id="HIW85583.1"/>
    </source>
</evidence>
<organism evidence="7 8">
    <name type="scientific">Candidatus Eubacterium faecipullorum</name>
    <dbReference type="NCBI Taxonomy" id="2838571"/>
    <lineage>
        <taxon>Bacteria</taxon>
        <taxon>Bacillati</taxon>
        <taxon>Bacillota</taxon>
        <taxon>Clostridia</taxon>
        <taxon>Eubacteriales</taxon>
        <taxon>Eubacteriaceae</taxon>
        <taxon>Eubacterium</taxon>
    </lineage>
</organism>
<reference evidence="7" key="1">
    <citation type="journal article" date="2021" name="PeerJ">
        <title>Extensive microbial diversity within the chicken gut microbiome revealed by metagenomics and culture.</title>
        <authorList>
            <person name="Gilroy R."/>
            <person name="Ravi A."/>
            <person name="Getino M."/>
            <person name="Pursley I."/>
            <person name="Horton D.L."/>
            <person name="Alikhan N.F."/>
            <person name="Baker D."/>
            <person name="Gharbi K."/>
            <person name="Hall N."/>
            <person name="Watson M."/>
            <person name="Adriaenssens E.M."/>
            <person name="Foster-Nyarko E."/>
            <person name="Jarju S."/>
            <person name="Secka A."/>
            <person name="Antonio M."/>
            <person name="Oren A."/>
            <person name="Chaudhuri R.R."/>
            <person name="La Ragione R."/>
            <person name="Hildebrand F."/>
            <person name="Pallen M.J."/>
        </authorList>
    </citation>
    <scope>NUCLEOTIDE SEQUENCE</scope>
    <source>
        <strain evidence="7">421</strain>
    </source>
</reference>
<evidence type="ECO:0000256" key="3">
    <source>
        <dbReference type="ARBA" id="ARBA00022989"/>
    </source>
</evidence>
<sequence length="298" mass="33262">MGDYGKIGELKAPNKTMSMVVLTMALVYNVIFGFIRNPAETDNTLSWLGYDYPHGFLMWGVLTAAAFFLNIIYLYKKFGYSGRVGTAFAIAAIFFMPGVVFINDWGWEQTAHLIATLIFIALNAIAILMFFIHNYKKHIKYRLTTFLVILILAGMIIVQFTLGKSGLLELVPLWLAMVLLFVSNFTSFYPVYPCDKAQKQKKKKVRTALKLACTLGVFGAHNLYMNRIYKGAGQLVMSITGIFLCLIPVIGMGYVNDISDGDAKVCIAAGISFLSGAAVWAARDIYRLKQLKSIENFD</sequence>
<keyword evidence="3 5" id="KW-1133">Transmembrane helix</keyword>
<proteinExistence type="predicted"/>
<gene>
    <name evidence="7" type="ORF">IAA48_03720</name>
</gene>